<dbReference type="AlphaFoldDB" id="A0A4R6TUC2"/>
<protein>
    <submittedName>
        <fullName evidence="1">Uncharacterized protein</fullName>
    </submittedName>
</protein>
<keyword evidence="2" id="KW-1185">Reference proteome</keyword>
<reference evidence="1 2" key="1">
    <citation type="submission" date="2019-03" db="EMBL/GenBank/DDBJ databases">
        <title>Genomic Encyclopedia of Type Strains, Phase IV (KMG-IV): sequencing the most valuable type-strain genomes for metagenomic binning, comparative biology and taxonomic classification.</title>
        <authorList>
            <person name="Goeker M."/>
        </authorList>
    </citation>
    <scope>NUCLEOTIDE SEQUENCE [LARGE SCALE GENOMIC DNA]</scope>
    <source>
        <strain evidence="1 2">DSM 28679</strain>
    </source>
</reference>
<sequence>MRKQLVYVLTSLLLLALLALAWWGWSQAGLSLLQLDGFICQLACATGAGYSA</sequence>
<gene>
    <name evidence="1" type="ORF">DFQ45_11449</name>
</gene>
<dbReference type="Proteomes" id="UP000294575">
    <property type="component" value="Unassembled WGS sequence"/>
</dbReference>
<accession>A0A4R6TUC2</accession>
<proteinExistence type="predicted"/>
<dbReference type="EMBL" id="SNYK01000014">
    <property type="protein sequence ID" value="TDQ36182.1"/>
    <property type="molecule type" value="Genomic_DNA"/>
</dbReference>
<evidence type="ECO:0000313" key="2">
    <source>
        <dbReference type="Proteomes" id="UP000294575"/>
    </source>
</evidence>
<name>A0A4R6TUC2_9GAMM</name>
<organism evidence="1 2">
    <name type="scientific">Thiopseudomonas denitrificans</name>
    <dbReference type="NCBI Taxonomy" id="1501432"/>
    <lineage>
        <taxon>Bacteria</taxon>
        <taxon>Pseudomonadati</taxon>
        <taxon>Pseudomonadota</taxon>
        <taxon>Gammaproteobacteria</taxon>
        <taxon>Pseudomonadales</taxon>
        <taxon>Pseudomonadaceae</taxon>
        <taxon>Thiopseudomonas</taxon>
    </lineage>
</organism>
<comment type="caution">
    <text evidence="1">The sequence shown here is derived from an EMBL/GenBank/DDBJ whole genome shotgun (WGS) entry which is preliminary data.</text>
</comment>
<dbReference type="RefSeq" id="WP_166627899.1">
    <property type="nucleotide sequence ID" value="NZ_LNJZ01000005.1"/>
</dbReference>
<evidence type="ECO:0000313" key="1">
    <source>
        <dbReference type="EMBL" id="TDQ36182.1"/>
    </source>
</evidence>